<proteinExistence type="predicted"/>
<keyword evidence="2" id="KW-0732">Signal</keyword>
<dbReference type="Proteomes" id="UP000054564">
    <property type="component" value="Unassembled WGS sequence"/>
</dbReference>
<organism evidence="3 4">
    <name type="scientific">Puccinia striiformis f. sp. tritici PST-78</name>
    <dbReference type="NCBI Taxonomy" id="1165861"/>
    <lineage>
        <taxon>Eukaryota</taxon>
        <taxon>Fungi</taxon>
        <taxon>Dikarya</taxon>
        <taxon>Basidiomycota</taxon>
        <taxon>Pucciniomycotina</taxon>
        <taxon>Pucciniomycetes</taxon>
        <taxon>Pucciniales</taxon>
        <taxon>Pucciniaceae</taxon>
        <taxon>Puccinia</taxon>
    </lineage>
</organism>
<feature type="compositionally biased region" description="Basic and acidic residues" evidence="1">
    <location>
        <begin position="85"/>
        <end position="96"/>
    </location>
</feature>
<protein>
    <recommendedName>
        <fullName evidence="5">Secreted protein</fullName>
    </recommendedName>
</protein>
<keyword evidence="4" id="KW-1185">Reference proteome</keyword>
<evidence type="ECO:0000256" key="1">
    <source>
        <dbReference type="SAM" id="MobiDB-lite"/>
    </source>
</evidence>
<name>A0A0L0UV66_9BASI</name>
<evidence type="ECO:0000313" key="4">
    <source>
        <dbReference type="Proteomes" id="UP000054564"/>
    </source>
</evidence>
<sequence>MKLAVFVVTLIASLSSLEEILAAPVYRGRHHPNGTGHRKPTTNQHRKPTTNQHRKPNTNQHRKPNTNQHRKPNKDQHRNGSTQKKPIDPRIAELTDGRFPSFAGATYAYTSPFDSSN</sequence>
<gene>
    <name evidence="3" type="ORF">PSTG_15907</name>
</gene>
<feature type="chain" id="PRO_5005548642" description="Secreted protein" evidence="2">
    <location>
        <begin position="23"/>
        <end position="117"/>
    </location>
</feature>
<reference evidence="4" key="1">
    <citation type="submission" date="2014-03" db="EMBL/GenBank/DDBJ databases">
        <title>The Genome Sequence of Puccinia striiformis f. sp. tritici PST-78.</title>
        <authorList>
            <consortium name="The Broad Institute Genome Sequencing Platform"/>
            <person name="Cuomo C."/>
            <person name="Hulbert S."/>
            <person name="Chen X."/>
            <person name="Walker B."/>
            <person name="Young S.K."/>
            <person name="Zeng Q."/>
            <person name="Gargeya S."/>
            <person name="Fitzgerald M."/>
            <person name="Haas B."/>
            <person name="Abouelleil A."/>
            <person name="Alvarado L."/>
            <person name="Arachchi H.M."/>
            <person name="Berlin A.M."/>
            <person name="Chapman S.B."/>
            <person name="Goldberg J."/>
            <person name="Griggs A."/>
            <person name="Gujja S."/>
            <person name="Hansen M."/>
            <person name="Howarth C."/>
            <person name="Imamovic A."/>
            <person name="Larimer J."/>
            <person name="McCowan C."/>
            <person name="Montmayeur A."/>
            <person name="Murphy C."/>
            <person name="Neiman D."/>
            <person name="Pearson M."/>
            <person name="Priest M."/>
            <person name="Roberts A."/>
            <person name="Saif S."/>
            <person name="Shea T."/>
            <person name="Sisk P."/>
            <person name="Sykes S."/>
            <person name="Wortman J."/>
            <person name="Nusbaum C."/>
            <person name="Birren B."/>
        </authorList>
    </citation>
    <scope>NUCLEOTIDE SEQUENCE [LARGE SCALE GENOMIC DNA]</scope>
    <source>
        <strain evidence="4">race PST-78</strain>
    </source>
</reference>
<evidence type="ECO:0000313" key="3">
    <source>
        <dbReference type="EMBL" id="KNE90644.1"/>
    </source>
</evidence>
<dbReference type="AlphaFoldDB" id="A0A0L0UV66"/>
<feature type="compositionally biased region" description="Polar residues" evidence="1">
    <location>
        <begin position="108"/>
        <end position="117"/>
    </location>
</feature>
<dbReference type="EMBL" id="AJIL01000244">
    <property type="protein sequence ID" value="KNE90644.1"/>
    <property type="molecule type" value="Genomic_DNA"/>
</dbReference>
<accession>A0A0L0UV66</accession>
<evidence type="ECO:0000256" key="2">
    <source>
        <dbReference type="SAM" id="SignalP"/>
    </source>
</evidence>
<feature type="region of interest" description="Disordered" evidence="1">
    <location>
        <begin position="27"/>
        <end position="117"/>
    </location>
</feature>
<feature type="compositionally biased region" description="Basic residues" evidence="1">
    <location>
        <begin position="27"/>
        <end position="72"/>
    </location>
</feature>
<evidence type="ECO:0008006" key="5">
    <source>
        <dbReference type="Google" id="ProtNLM"/>
    </source>
</evidence>
<feature type="signal peptide" evidence="2">
    <location>
        <begin position="1"/>
        <end position="22"/>
    </location>
</feature>
<comment type="caution">
    <text evidence="3">The sequence shown here is derived from an EMBL/GenBank/DDBJ whole genome shotgun (WGS) entry which is preliminary data.</text>
</comment>